<name>A0A4V2JFU3_9BURK</name>
<keyword evidence="7" id="KW-1185">Reference proteome</keyword>
<dbReference type="Pfam" id="PF25967">
    <property type="entry name" value="RND-MFP_C"/>
    <property type="match status" value="1"/>
</dbReference>
<dbReference type="SUPFAM" id="SSF111369">
    <property type="entry name" value="HlyD-like secretion proteins"/>
    <property type="match status" value="1"/>
</dbReference>
<feature type="domain" description="Multidrug resistance protein MdtA-like C-terminal permuted SH3" evidence="5">
    <location>
        <begin position="298"/>
        <end position="353"/>
    </location>
</feature>
<dbReference type="PANTHER" id="PTHR30469">
    <property type="entry name" value="MULTIDRUG RESISTANCE PROTEIN MDTA"/>
    <property type="match status" value="1"/>
</dbReference>
<evidence type="ECO:0000313" key="7">
    <source>
        <dbReference type="Proteomes" id="UP000292120"/>
    </source>
</evidence>
<comment type="caution">
    <text evidence="6">The sequence shown here is derived from an EMBL/GenBank/DDBJ whole genome shotgun (WGS) entry which is preliminary data.</text>
</comment>
<dbReference type="EMBL" id="SIXI01000002">
    <property type="protein sequence ID" value="TBO32596.1"/>
    <property type="molecule type" value="Genomic_DNA"/>
</dbReference>
<evidence type="ECO:0000259" key="5">
    <source>
        <dbReference type="Pfam" id="PF25967"/>
    </source>
</evidence>
<gene>
    <name evidence="6" type="ORF">EYS42_05265</name>
</gene>
<dbReference type="Pfam" id="PF25917">
    <property type="entry name" value="BSH_RND"/>
    <property type="match status" value="1"/>
</dbReference>
<dbReference type="OrthoDB" id="9806939at2"/>
<evidence type="ECO:0000256" key="3">
    <source>
        <dbReference type="ARBA" id="ARBA00022448"/>
    </source>
</evidence>
<proteinExistence type="inferred from homology"/>
<dbReference type="GO" id="GO:0015562">
    <property type="term" value="F:efflux transmembrane transporter activity"/>
    <property type="evidence" value="ECO:0007669"/>
    <property type="project" value="TreeGrafter"/>
</dbReference>
<dbReference type="NCBIfam" id="TIGR01730">
    <property type="entry name" value="RND_mfp"/>
    <property type="match status" value="1"/>
</dbReference>
<dbReference type="PANTHER" id="PTHR30469:SF15">
    <property type="entry name" value="HLYD FAMILY OF SECRETION PROTEINS"/>
    <property type="match status" value="1"/>
</dbReference>
<dbReference type="InterPro" id="IPR006143">
    <property type="entry name" value="RND_pump_MFP"/>
</dbReference>
<comment type="subcellular location">
    <subcellularLocation>
        <location evidence="1">Cell envelope</location>
    </subcellularLocation>
</comment>
<sequence>MRLRFETLPRSRKAVMWLSLISLGLAGCSKPVERVEPIRAVRTVVLADAGGLIDREFAAEIKARTESRLSFRVGGKITQRQVALGQAVKAGQALAQLDTTDLRLTASAAQASVNVAQVQLAQAQADFKRFSDLKAQGFISQAELDRHLTALKAAEAGLAQARAQSGVQGNQTAYGTLSAPANGVITQVLGEPGQNVAPGEPVLVFAADGPRDAVFAIPEDMGPAVRPLVGKAGAVKMKRWGQDQWVPVTLREMAAAADPVSRTLLVKADVGQADVALGQTATIALSVAPRVRAGVHLPLHALVESQGRSSVWVLDPKTMTVSQQQVITAEVNGNIIQVSAGLKPGQEVVTAGVHVLQPGQKVKRLIDPAAEHAKAEKAARVAAAGLIASATEAADAAKAEQAAQASQAAR</sequence>
<dbReference type="Gene3D" id="1.10.287.470">
    <property type="entry name" value="Helix hairpin bin"/>
    <property type="match status" value="1"/>
</dbReference>
<dbReference type="Gene3D" id="2.40.50.100">
    <property type="match status" value="1"/>
</dbReference>
<feature type="domain" description="Multidrug resistance protein MdtA-like barrel-sandwich hybrid" evidence="4">
    <location>
        <begin position="72"/>
        <end position="200"/>
    </location>
</feature>
<dbReference type="Proteomes" id="UP000292120">
    <property type="component" value="Unassembled WGS sequence"/>
</dbReference>
<reference evidence="6 7" key="1">
    <citation type="submission" date="2019-02" db="EMBL/GenBank/DDBJ databases">
        <title>Aquabacterium sp. strain KMB7.</title>
        <authorList>
            <person name="Chen W.-M."/>
        </authorList>
    </citation>
    <scope>NUCLEOTIDE SEQUENCE [LARGE SCALE GENOMIC DNA]</scope>
    <source>
        <strain evidence="6 7">KMB7</strain>
    </source>
</reference>
<protein>
    <submittedName>
        <fullName evidence="6">Efflux RND transporter periplasmic adaptor subunit</fullName>
    </submittedName>
</protein>
<dbReference type="Gene3D" id="2.40.30.170">
    <property type="match status" value="1"/>
</dbReference>
<dbReference type="PROSITE" id="PS51257">
    <property type="entry name" value="PROKAR_LIPOPROTEIN"/>
    <property type="match status" value="1"/>
</dbReference>
<dbReference type="Gene3D" id="2.40.420.20">
    <property type="match status" value="1"/>
</dbReference>
<dbReference type="GO" id="GO:1990281">
    <property type="term" value="C:efflux pump complex"/>
    <property type="evidence" value="ECO:0007669"/>
    <property type="project" value="TreeGrafter"/>
</dbReference>
<accession>A0A4V2JFU3</accession>
<organism evidence="6 7">
    <name type="scientific">Aquabacterium lacunae</name>
    <dbReference type="NCBI Taxonomy" id="2528630"/>
    <lineage>
        <taxon>Bacteria</taxon>
        <taxon>Pseudomonadati</taxon>
        <taxon>Pseudomonadota</taxon>
        <taxon>Betaproteobacteria</taxon>
        <taxon>Burkholderiales</taxon>
        <taxon>Aquabacterium</taxon>
    </lineage>
</organism>
<comment type="similarity">
    <text evidence="2">Belongs to the membrane fusion protein (MFP) (TC 8.A.1) family.</text>
</comment>
<evidence type="ECO:0000256" key="1">
    <source>
        <dbReference type="ARBA" id="ARBA00004196"/>
    </source>
</evidence>
<dbReference type="InterPro" id="IPR058625">
    <property type="entry name" value="MdtA-like_BSH"/>
</dbReference>
<dbReference type="AlphaFoldDB" id="A0A4V2JFU3"/>
<evidence type="ECO:0000256" key="2">
    <source>
        <dbReference type="ARBA" id="ARBA00009477"/>
    </source>
</evidence>
<keyword evidence="3" id="KW-0813">Transport</keyword>
<evidence type="ECO:0000313" key="6">
    <source>
        <dbReference type="EMBL" id="TBO32596.1"/>
    </source>
</evidence>
<evidence type="ECO:0000259" key="4">
    <source>
        <dbReference type="Pfam" id="PF25917"/>
    </source>
</evidence>
<dbReference type="InterPro" id="IPR058627">
    <property type="entry name" value="MdtA-like_C"/>
</dbReference>